<dbReference type="EMBL" id="LAZR01055774">
    <property type="protein sequence ID" value="KKK75633.1"/>
    <property type="molecule type" value="Genomic_DNA"/>
</dbReference>
<sequence length="55" mass="6282">MPHNDEKPFTMAEFDAEMAAIRKAHRERPLPPPPGARPKLLPRQHSNVRSEAILE</sequence>
<accession>A0A0F8Y2Z3</accession>
<comment type="caution">
    <text evidence="2">The sequence shown here is derived from an EMBL/GenBank/DDBJ whole genome shotgun (WGS) entry which is preliminary data.</text>
</comment>
<organism evidence="2">
    <name type="scientific">marine sediment metagenome</name>
    <dbReference type="NCBI Taxonomy" id="412755"/>
    <lineage>
        <taxon>unclassified sequences</taxon>
        <taxon>metagenomes</taxon>
        <taxon>ecological metagenomes</taxon>
    </lineage>
</organism>
<gene>
    <name evidence="2" type="ORF">LCGC14_2871770</name>
</gene>
<reference evidence="2" key="1">
    <citation type="journal article" date="2015" name="Nature">
        <title>Complex archaea that bridge the gap between prokaryotes and eukaryotes.</title>
        <authorList>
            <person name="Spang A."/>
            <person name="Saw J.H."/>
            <person name="Jorgensen S.L."/>
            <person name="Zaremba-Niedzwiedzka K."/>
            <person name="Martijn J."/>
            <person name="Lind A.E."/>
            <person name="van Eijk R."/>
            <person name="Schleper C."/>
            <person name="Guy L."/>
            <person name="Ettema T.J."/>
        </authorList>
    </citation>
    <scope>NUCLEOTIDE SEQUENCE</scope>
</reference>
<protein>
    <submittedName>
        <fullName evidence="2">Uncharacterized protein</fullName>
    </submittedName>
</protein>
<dbReference type="AlphaFoldDB" id="A0A0F8Y2Z3"/>
<proteinExistence type="predicted"/>
<evidence type="ECO:0000313" key="2">
    <source>
        <dbReference type="EMBL" id="KKK75633.1"/>
    </source>
</evidence>
<feature type="region of interest" description="Disordered" evidence="1">
    <location>
        <begin position="1"/>
        <end position="55"/>
    </location>
</feature>
<name>A0A0F8Y2Z3_9ZZZZ</name>
<evidence type="ECO:0000256" key="1">
    <source>
        <dbReference type="SAM" id="MobiDB-lite"/>
    </source>
</evidence>
<feature type="non-terminal residue" evidence="2">
    <location>
        <position position="55"/>
    </location>
</feature>